<gene>
    <name evidence="2" type="ORF">OE229_03825</name>
</gene>
<evidence type="ECO:0000259" key="1">
    <source>
        <dbReference type="Pfam" id="PF01979"/>
    </source>
</evidence>
<dbReference type="PANTHER" id="PTHR43135:SF3">
    <property type="entry name" value="ALPHA-D-RIBOSE 1-METHYLPHOSPHONATE 5-TRIPHOSPHATE DIPHOSPHATASE"/>
    <property type="match status" value="1"/>
</dbReference>
<organism evidence="2 3">
    <name type="scientific">Curtobacterium poinsettiae</name>
    <dbReference type="NCBI Taxonomy" id="159612"/>
    <lineage>
        <taxon>Bacteria</taxon>
        <taxon>Bacillati</taxon>
        <taxon>Actinomycetota</taxon>
        <taxon>Actinomycetes</taxon>
        <taxon>Micrococcales</taxon>
        <taxon>Microbacteriaceae</taxon>
        <taxon>Curtobacterium</taxon>
    </lineage>
</organism>
<dbReference type="CDD" id="cd01299">
    <property type="entry name" value="Met_dep_hydrolase_A"/>
    <property type="match status" value="1"/>
</dbReference>
<dbReference type="EMBL" id="CP106879">
    <property type="protein sequence ID" value="UYC81600.1"/>
    <property type="molecule type" value="Genomic_DNA"/>
</dbReference>
<dbReference type="InterPro" id="IPR032466">
    <property type="entry name" value="Metal_Hydrolase"/>
</dbReference>
<reference evidence="2" key="1">
    <citation type="submission" date="2022-09" db="EMBL/GenBank/DDBJ databases">
        <title>Taxonomy of Curtobacterium flaccumfaciens.</title>
        <authorList>
            <person name="Osdaghi E."/>
            <person name="Taghavi S.M."/>
            <person name="Hamidizade M."/>
            <person name="Abachi H."/>
            <person name="Fazliarab A."/>
            <person name="Baeyen S."/>
            <person name="Portier P."/>
            <person name="Van Vaerenbergh J."/>
            <person name="Jacques M.-A."/>
        </authorList>
    </citation>
    <scope>NUCLEOTIDE SEQUENCE</scope>
    <source>
        <strain evidence="2">AGQB46</strain>
    </source>
</reference>
<dbReference type="SUPFAM" id="SSF51338">
    <property type="entry name" value="Composite domain of metallo-dependent hydrolases"/>
    <property type="match status" value="1"/>
</dbReference>
<protein>
    <submittedName>
        <fullName evidence="2">Amidohydrolase family protein</fullName>
    </submittedName>
</protein>
<dbReference type="RefSeq" id="WP_262139810.1">
    <property type="nucleotide sequence ID" value="NZ_CP106879.1"/>
</dbReference>
<proteinExistence type="predicted"/>
<dbReference type="InterPro" id="IPR006680">
    <property type="entry name" value="Amidohydro-rel"/>
</dbReference>
<dbReference type="GO" id="GO:0016810">
    <property type="term" value="F:hydrolase activity, acting on carbon-nitrogen (but not peptide) bonds"/>
    <property type="evidence" value="ECO:0007669"/>
    <property type="project" value="InterPro"/>
</dbReference>
<name>A0A9Q9P9B8_9MICO</name>
<dbReference type="Proteomes" id="UP001062223">
    <property type="component" value="Chromosome"/>
</dbReference>
<evidence type="ECO:0000313" key="3">
    <source>
        <dbReference type="Proteomes" id="UP001062223"/>
    </source>
</evidence>
<accession>A0A9Q9P9B8</accession>
<dbReference type="SUPFAM" id="SSF51556">
    <property type="entry name" value="Metallo-dependent hydrolases"/>
    <property type="match status" value="1"/>
</dbReference>
<sequence>MTPPSIHPPLLVRDVRLVDGTGGSALDHVDVEVAGDRIAGVTPTGSTSIAATAGADRLRIVDGRGRTLLPGFVDCHVHLTTSPTTTTLDAITEPESAKTLRAVPHLAATLRAGVTTVRDLAGADAGFRDAVEHGVVSGPRLLVAIRILSVTGGHGDSRTIGGLPLDDGPGAGAVGDGPDAFLRLTREVVREGADWVKVAATGGVGSPRSHPEGGGLREAEMRTVVQEVDRHGLAGVAAHAIGARGVEAAARAGVRSVEHGYLSDDRAIEAMLEHGTVLVPTLSTLLRTLSADAPPWAARKRARLAAEGAERIAAAVAAGVPVAMGTDAGIVSHGTNLAELARLVDVGLSPELAIAAGTSVAADLCGVGDDVGTVTAGKRADLVLVDGDPLTDLTVLTTPGSISLVVQAGAIVGGADDA</sequence>
<dbReference type="Gene3D" id="2.30.40.10">
    <property type="entry name" value="Urease, subunit C, domain 1"/>
    <property type="match status" value="1"/>
</dbReference>
<feature type="domain" description="Amidohydrolase-related" evidence="1">
    <location>
        <begin position="67"/>
        <end position="412"/>
    </location>
</feature>
<dbReference type="InterPro" id="IPR051781">
    <property type="entry name" value="Metallo-dep_Hydrolase"/>
</dbReference>
<evidence type="ECO:0000313" key="2">
    <source>
        <dbReference type="EMBL" id="UYC81600.1"/>
    </source>
</evidence>
<dbReference type="InterPro" id="IPR011059">
    <property type="entry name" value="Metal-dep_hydrolase_composite"/>
</dbReference>
<dbReference type="PANTHER" id="PTHR43135">
    <property type="entry name" value="ALPHA-D-RIBOSE 1-METHYLPHOSPHONATE 5-TRIPHOSPHATE DIPHOSPHATASE"/>
    <property type="match status" value="1"/>
</dbReference>
<dbReference type="Gene3D" id="3.20.20.140">
    <property type="entry name" value="Metal-dependent hydrolases"/>
    <property type="match status" value="1"/>
</dbReference>
<dbReference type="Pfam" id="PF01979">
    <property type="entry name" value="Amidohydro_1"/>
    <property type="match status" value="1"/>
</dbReference>
<dbReference type="InterPro" id="IPR057744">
    <property type="entry name" value="OTAase-like"/>
</dbReference>
<dbReference type="KEGG" id="cpoi:OE229_03825"/>
<dbReference type="AlphaFoldDB" id="A0A9Q9P9B8"/>